<organism evidence="12 13">
    <name type="scientific">Gouania willdenowi</name>
    <name type="common">Blunt-snouted clingfish</name>
    <name type="synonym">Lepadogaster willdenowi</name>
    <dbReference type="NCBI Taxonomy" id="441366"/>
    <lineage>
        <taxon>Eukaryota</taxon>
        <taxon>Metazoa</taxon>
        <taxon>Chordata</taxon>
        <taxon>Craniata</taxon>
        <taxon>Vertebrata</taxon>
        <taxon>Euteleostomi</taxon>
        <taxon>Actinopterygii</taxon>
        <taxon>Neopterygii</taxon>
        <taxon>Teleostei</taxon>
        <taxon>Neoteleostei</taxon>
        <taxon>Acanthomorphata</taxon>
        <taxon>Ovalentaria</taxon>
        <taxon>Blenniimorphae</taxon>
        <taxon>Blenniiformes</taxon>
        <taxon>Gobiesocoidei</taxon>
        <taxon>Gobiesocidae</taxon>
        <taxon>Gobiesocinae</taxon>
        <taxon>Gouania</taxon>
    </lineage>
</organism>
<evidence type="ECO:0000256" key="1">
    <source>
        <dbReference type="ARBA" id="ARBA00004651"/>
    </source>
</evidence>
<dbReference type="InterPro" id="IPR050569">
    <property type="entry name" value="TAAR"/>
</dbReference>
<keyword evidence="7 9" id="KW-0675">Receptor</keyword>
<reference evidence="12" key="1">
    <citation type="submission" date="2020-06" db="EMBL/GenBank/DDBJ databases">
        <authorList>
            <consortium name="Wellcome Sanger Institute Data Sharing"/>
        </authorList>
    </citation>
    <scope>NUCLEOTIDE SEQUENCE [LARGE SCALE GENOMIC DNA]</scope>
</reference>
<evidence type="ECO:0000256" key="10">
    <source>
        <dbReference type="SAM" id="Phobius"/>
    </source>
</evidence>
<evidence type="ECO:0000256" key="9">
    <source>
        <dbReference type="RuleBase" id="RU000688"/>
    </source>
</evidence>
<feature type="domain" description="G-protein coupled receptors family 1 profile" evidence="11">
    <location>
        <begin position="49"/>
        <end position="280"/>
    </location>
</feature>
<dbReference type="InterPro" id="IPR000276">
    <property type="entry name" value="GPCR_Rhodpsn"/>
</dbReference>
<dbReference type="Ensembl" id="ENSGWIT00000008242.1">
    <property type="protein sequence ID" value="ENSGWIP00000007443.1"/>
    <property type="gene ID" value="ENSGWIG00000004351.1"/>
</dbReference>
<feature type="transmembrane region" description="Helical" evidence="10">
    <location>
        <begin position="148"/>
        <end position="169"/>
    </location>
</feature>
<comment type="subcellular location">
    <subcellularLocation>
        <location evidence="1">Cell membrane</location>
        <topology evidence="1">Multi-pass membrane protein</topology>
    </subcellularLocation>
</comment>
<reference evidence="12" key="2">
    <citation type="submission" date="2025-08" db="UniProtKB">
        <authorList>
            <consortium name="Ensembl"/>
        </authorList>
    </citation>
    <scope>IDENTIFICATION</scope>
</reference>
<dbReference type="PANTHER" id="PTHR24249:SF415">
    <property type="entry name" value="TRACE AMINE-ASSOCIATED RECEPTOR 1"/>
    <property type="match status" value="1"/>
</dbReference>
<feature type="transmembrane region" description="Helical" evidence="10">
    <location>
        <begin position="30"/>
        <end position="60"/>
    </location>
</feature>
<evidence type="ECO:0000313" key="13">
    <source>
        <dbReference type="Proteomes" id="UP000694680"/>
    </source>
</evidence>
<keyword evidence="2" id="KW-1003">Cell membrane</keyword>
<dbReference type="PANTHER" id="PTHR24249">
    <property type="entry name" value="HISTAMINE RECEPTOR-RELATED G-PROTEIN COUPLED RECEPTOR"/>
    <property type="match status" value="1"/>
</dbReference>
<dbReference type="SUPFAM" id="SSF81321">
    <property type="entry name" value="Family A G protein-coupled receptor-like"/>
    <property type="match status" value="1"/>
</dbReference>
<evidence type="ECO:0000256" key="5">
    <source>
        <dbReference type="ARBA" id="ARBA00023040"/>
    </source>
</evidence>
<dbReference type="PRINTS" id="PR00237">
    <property type="entry name" value="GPCRRHODOPSN"/>
</dbReference>
<reference evidence="12" key="3">
    <citation type="submission" date="2025-09" db="UniProtKB">
        <authorList>
            <consortium name="Ensembl"/>
        </authorList>
    </citation>
    <scope>IDENTIFICATION</scope>
</reference>
<dbReference type="SMART" id="SM01381">
    <property type="entry name" value="7TM_GPCR_Srsx"/>
    <property type="match status" value="1"/>
</dbReference>
<sequence length="310" mass="35105">MDHSFSFNRTDDETISFCNESGSNLFDQTVFSYLSCVLIGLLSVLITCGNFLVITSIIYFKQLHTPTNYLVLSLAVADLLVGVFIMPFTTVLSVSSCWYFRRLVCKLRNVLDSFLCLCSILNLCAISVDRYYVVCQPLMYKTKITGRVAGFMVLVAWTISALLAILITVNASQEKQTNARSISTSSLPAILISSLYFKIFLVAQKQARSIQTIFKSEDSNMEKKATKTLAIVVGIYLMCWSPYFLCVSFYPLSSGGIPILFIEAFKWLGWSNSMFNPFVYAFFYKWFRRAFKIVLSGKIFQSNFSDTNLI</sequence>
<keyword evidence="6 10" id="KW-0472">Membrane</keyword>
<comment type="similarity">
    <text evidence="9">Belongs to the G-protein coupled receptor 1 family.</text>
</comment>
<dbReference type="Gene3D" id="1.20.1070.10">
    <property type="entry name" value="Rhodopsin 7-helix transmembrane proteins"/>
    <property type="match status" value="1"/>
</dbReference>
<keyword evidence="13" id="KW-1185">Reference proteome</keyword>
<dbReference type="Proteomes" id="UP000694680">
    <property type="component" value="Chromosome 24"/>
</dbReference>
<keyword evidence="3 9" id="KW-0812">Transmembrane</keyword>
<dbReference type="PROSITE" id="PS00237">
    <property type="entry name" value="G_PROTEIN_RECEP_F1_1"/>
    <property type="match status" value="1"/>
</dbReference>
<dbReference type="Pfam" id="PF00001">
    <property type="entry name" value="7tm_1"/>
    <property type="match status" value="2"/>
</dbReference>
<protein>
    <recommendedName>
        <fullName evidence="11">G-protein coupled receptors family 1 profile domain-containing protein</fullName>
    </recommendedName>
</protein>
<feature type="transmembrane region" description="Helical" evidence="10">
    <location>
        <begin position="69"/>
        <end position="90"/>
    </location>
</feature>
<keyword evidence="4 10" id="KW-1133">Transmembrane helix</keyword>
<evidence type="ECO:0000259" key="11">
    <source>
        <dbReference type="PROSITE" id="PS50262"/>
    </source>
</evidence>
<dbReference type="InterPro" id="IPR017452">
    <property type="entry name" value="GPCR_Rhodpsn_7TM"/>
</dbReference>
<evidence type="ECO:0000256" key="4">
    <source>
        <dbReference type="ARBA" id="ARBA00022989"/>
    </source>
</evidence>
<evidence type="ECO:0000256" key="6">
    <source>
        <dbReference type="ARBA" id="ARBA00023136"/>
    </source>
</evidence>
<keyword evidence="5 9" id="KW-0297">G-protein coupled receptor</keyword>
<feature type="transmembrane region" description="Helical" evidence="10">
    <location>
        <begin position="264"/>
        <end position="283"/>
    </location>
</feature>
<evidence type="ECO:0000256" key="2">
    <source>
        <dbReference type="ARBA" id="ARBA00022475"/>
    </source>
</evidence>
<feature type="transmembrane region" description="Helical" evidence="10">
    <location>
        <begin position="181"/>
        <end position="201"/>
    </location>
</feature>
<evidence type="ECO:0000256" key="3">
    <source>
        <dbReference type="ARBA" id="ARBA00022692"/>
    </source>
</evidence>
<dbReference type="GO" id="GO:0005886">
    <property type="term" value="C:plasma membrane"/>
    <property type="evidence" value="ECO:0007669"/>
    <property type="project" value="UniProtKB-SubCell"/>
</dbReference>
<evidence type="ECO:0000256" key="7">
    <source>
        <dbReference type="ARBA" id="ARBA00023170"/>
    </source>
</evidence>
<dbReference type="PROSITE" id="PS50262">
    <property type="entry name" value="G_PROTEIN_RECEP_F1_2"/>
    <property type="match status" value="1"/>
</dbReference>
<dbReference type="GO" id="GO:0001594">
    <property type="term" value="F:trace-amine receptor activity"/>
    <property type="evidence" value="ECO:0007669"/>
    <property type="project" value="TreeGrafter"/>
</dbReference>
<evidence type="ECO:0000313" key="12">
    <source>
        <dbReference type="Ensembl" id="ENSGWIP00000007443.1"/>
    </source>
</evidence>
<evidence type="ECO:0000256" key="8">
    <source>
        <dbReference type="ARBA" id="ARBA00023224"/>
    </source>
</evidence>
<feature type="transmembrane region" description="Helical" evidence="10">
    <location>
        <begin position="229"/>
        <end position="252"/>
    </location>
</feature>
<proteinExistence type="inferred from homology"/>
<accession>A0A8C5DIM0</accession>
<keyword evidence="8 9" id="KW-0807">Transducer</keyword>
<name>A0A8C5DIM0_GOUWI</name>
<dbReference type="AlphaFoldDB" id="A0A8C5DIM0"/>